<comment type="caution">
    <text evidence="2">The sequence shown here is derived from an EMBL/GenBank/DDBJ whole genome shotgun (WGS) entry which is preliminary data.</text>
</comment>
<feature type="transmembrane region" description="Helical" evidence="1">
    <location>
        <begin position="307"/>
        <end position="330"/>
    </location>
</feature>
<protein>
    <recommendedName>
        <fullName evidence="4">DUF4349 domain-containing protein</fullName>
    </recommendedName>
</protein>
<feature type="transmembrane region" description="Helical" evidence="1">
    <location>
        <begin position="12"/>
        <end position="38"/>
    </location>
</feature>
<keyword evidence="1" id="KW-0812">Transmembrane</keyword>
<evidence type="ECO:0000313" key="2">
    <source>
        <dbReference type="EMBL" id="OGF27686.1"/>
    </source>
</evidence>
<organism evidence="2 3">
    <name type="scientific">Candidatus Falkowbacteria bacterium RIFOXYA2_FULL_47_19</name>
    <dbReference type="NCBI Taxonomy" id="1797994"/>
    <lineage>
        <taxon>Bacteria</taxon>
        <taxon>Candidatus Falkowiibacteriota</taxon>
    </lineage>
</organism>
<keyword evidence="1" id="KW-1133">Transmembrane helix</keyword>
<accession>A0A1F5SMC9</accession>
<gene>
    <name evidence="2" type="ORF">A2227_03860</name>
</gene>
<proteinExistence type="predicted"/>
<evidence type="ECO:0008006" key="4">
    <source>
        <dbReference type="Google" id="ProtNLM"/>
    </source>
</evidence>
<sequence>MEFLNKLNLKPAIIFKVAGLVLAALLGIILLTLVFRVIGSSFGSVTRQGLEESAGGFNMLAYDSDGSKASFGAAAPELSARNIAPMPPYEETVTGDRSEDYEVTQYSGTIETRDLDGTCGALAALKTKDYVIFESANEYDRGCNYNFKVERSHKDEILETVKGLDPKTLVENTNTIKRQIDDFTSETEILTKKKESIERTLSDAIASYDEIARVATQARDAESLAKIIDSKIRIIERLSQDRISVNEQLDRLSRAKAEQLDRLDYTYFYLSVYENKFVDGENIKDSWKAAVKEFVRDVNITLQTMSIGLLAAILLVIQYALYIFLLILAAKYGWRFVRYIWNK</sequence>
<evidence type="ECO:0000256" key="1">
    <source>
        <dbReference type="SAM" id="Phobius"/>
    </source>
</evidence>
<reference evidence="2 3" key="1">
    <citation type="journal article" date="2016" name="Nat. Commun.">
        <title>Thousands of microbial genomes shed light on interconnected biogeochemical processes in an aquifer system.</title>
        <authorList>
            <person name="Anantharaman K."/>
            <person name="Brown C.T."/>
            <person name="Hug L.A."/>
            <person name="Sharon I."/>
            <person name="Castelle C.J."/>
            <person name="Probst A.J."/>
            <person name="Thomas B.C."/>
            <person name="Singh A."/>
            <person name="Wilkins M.J."/>
            <person name="Karaoz U."/>
            <person name="Brodie E.L."/>
            <person name="Williams K.H."/>
            <person name="Hubbard S.S."/>
            <person name="Banfield J.F."/>
        </authorList>
    </citation>
    <scope>NUCLEOTIDE SEQUENCE [LARGE SCALE GENOMIC DNA]</scope>
</reference>
<dbReference type="STRING" id="1797994.A2227_03860"/>
<name>A0A1F5SMC9_9BACT</name>
<dbReference type="EMBL" id="MFGB01000006">
    <property type="protein sequence ID" value="OGF27686.1"/>
    <property type="molecule type" value="Genomic_DNA"/>
</dbReference>
<keyword evidence="1" id="KW-0472">Membrane</keyword>
<dbReference type="Proteomes" id="UP000178367">
    <property type="component" value="Unassembled WGS sequence"/>
</dbReference>
<evidence type="ECO:0000313" key="3">
    <source>
        <dbReference type="Proteomes" id="UP000178367"/>
    </source>
</evidence>
<dbReference type="AlphaFoldDB" id="A0A1F5SMC9"/>